<evidence type="ECO:0000313" key="1">
    <source>
        <dbReference type="EMBL" id="MVN23276.1"/>
    </source>
</evidence>
<proteinExistence type="predicted"/>
<organism evidence="1 2">
    <name type="scientific">Mucilaginibacter arboris</name>
    <dbReference type="NCBI Taxonomy" id="2682090"/>
    <lineage>
        <taxon>Bacteria</taxon>
        <taxon>Pseudomonadati</taxon>
        <taxon>Bacteroidota</taxon>
        <taxon>Sphingobacteriia</taxon>
        <taxon>Sphingobacteriales</taxon>
        <taxon>Sphingobacteriaceae</taxon>
        <taxon>Mucilaginibacter</taxon>
    </lineage>
</organism>
<reference evidence="1 2" key="1">
    <citation type="submission" date="2019-12" db="EMBL/GenBank/DDBJ databases">
        <title>Mucilaginibacter sp. HMF7410 genome sequencing and assembly.</title>
        <authorList>
            <person name="Kang H."/>
            <person name="Cha I."/>
            <person name="Kim H."/>
            <person name="Joh K."/>
        </authorList>
    </citation>
    <scope>NUCLEOTIDE SEQUENCE [LARGE SCALE GENOMIC DNA]</scope>
    <source>
        <strain evidence="1 2">HMF7410</strain>
    </source>
</reference>
<comment type="caution">
    <text evidence="1">The sequence shown here is derived from an EMBL/GenBank/DDBJ whole genome shotgun (WGS) entry which is preliminary data.</text>
</comment>
<protein>
    <submittedName>
        <fullName evidence="1">Uncharacterized protein</fullName>
    </submittedName>
</protein>
<dbReference type="AlphaFoldDB" id="A0A7K1T130"/>
<dbReference type="Proteomes" id="UP000462014">
    <property type="component" value="Unassembled WGS sequence"/>
</dbReference>
<gene>
    <name evidence="1" type="ORF">GO621_17265</name>
</gene>
<dbReference type="EMBL" id="WPIK01000021">
    <property type="protein sequence ID" value="MVN23276.1"/>
    <property type="molecule type" value="Genomic_DNA"/>
</dbReference>
<dbReference type="RefSeq" id="WP_157569363.1">
    <property type="nucleotide sequence ID" value="NZ_WPIK01000021.1"/>
</dbReference>
<name>A0A7K1T130_9SPHI</name>
<sequence length="143" mass="16636">MKKSIIISIISMVLLMVTLPQSKVFAIIKEADLIAEMKYQGWTVSSNRFVDLKEGESCSWWYKSFFSNHEYKIVAFSEDDDVTDIDIEVQYTDGTSYRKDDDNDDLAVVQFNCYTTKVLGVRITNYASDSYYASRCKFIVFYR</sequence>
<evidence type="ECO:0000313" key="2">
    <source>
        <dbReference type="Proteomes" id="UP000462014"/>
    </source>
</evidence>
<accession>A0A7K1T130</accession>
<keyword evidence="2" id="KW-1185">Reference proteome</keyword>